<evidence type="ECO:0000256" key="2">
    <source>
        <dbReference type="SAM" id="Phobius"/>
    </source>
</evidence>
<feature type="transmembrane region" description="Helical" evidence="2">
    <location>
        <begin position="53"/>
        <end position="74"/>
    </location>
</feature>
<keyword evidence="4" id="KW-1185">Reference proteome</keyword>
<gene>
    <name evidence="3" type="ORF">PNIG_a2053</name>
</gene>
<dbReference type="AlphaFoldDB" id="A0AAC9UIT4"/>
<keyword evidence="1" id="KW-0175">Coiled coil</keyword>
<sequence length="299" mass="35319">MFVRYRKSKKNYGAIIAIVIATISSVISLGLFFYRFGFDFSATITDWINTATYFNNLLSPIFLFITILLLYWTWRDTKEALEIQSNELSLQRRELKSNRSIHEKQLQTQKRKDDLDIFSRRINELDKNFVSVLSERDLMYILPRFLAALHNNNLLEDCYIKVMDQVRVVEPDVKQMTMNISKYIYNETFNTDDAIKDYLKLSITHNKQCLLAHLFEIDEHRSHIFTVMIGQILINSNIFKRRVNTLERLLGRIDRVSIAFSHIYIEELELHFDIEIIFLLSDAGYLNIPEGLDTVLREL</sequence>
<reference evidence="3 4" key="1">
    <citation type="submission" date="2015-03" db="EMBL/GenBank/DDBJ databases">
        <authorList>
            <person name="Xie B.-B."/>
            <person name="Rong J.-C."/>
            <person name="Qin Q.-L."/>
            <person name="Zhang Y.-Z."/>
        </authorList>
    </citation>
    <scope>NUCLEOTIDE SEQUENCE [LARGE SCALE GENOMIC DNA]</scope>
    <source>
        <strain evidence="3 4">KMM 661</strain>
    </source>
</reference>
<protein>
    <recommendedName>
        <fullName evidence="5">Phage abortive infection protein</fullName>
    </recommendedName>
</protein>
<feature type="coiled-coil region" evidence="1">
    <location>
        <begin position="78"/>
        <end position="112"/>
    </location>
</feature>
<dbReference type="KEGG" id="png:PNIG_a2053"/>
<feature type="transmembrane region" description="Helical" evidence="2">
    <location>
        <begin position="12"/>
        <end position="33"/>
    </location>
</feature>
<keyword evidence="2" id="KW-0812">Transmembrane</keyword>
<evidence type="ECO:0000313" key="3">
    <source>
        <dbReference type="EMBL" id="ASM54114.1"/>
    </source>
</evidence>
<dbReference type="Proteomes" id="UP000198329">
    <property type="component" value="Chromosome I"/>
</dbReference>
<organism evidence="3 4">
    <name type="scientific">Pseudoalteromonas nigrifaciens</name>
    <dbReference type="NCBI Taxonomy" id="28109"/>
    <lineage>
        <taxon>Bacteria</taxon>
        <taxon>Pseudomonadati</taxon>
        <taxon>Pseudomonadota</taxon>
        <taxon>Gammaproteobacteria</taxon>
        <taxon>Alteromonadales</taxon>
        <taxon>Pseudoalteromonadaceae</taxon>
        <taxon>Pseudoalteromonas</taxon>
    </lineage>
</organism>
<dbReference type="EMBL" id="CP011036">
    <property type="protein sequence ID" value="ASM54114.1"/>
    <property type="molecule type" value="Genomic_DNA"/>
</dbReference>
<evidence type="ECO:0000256" key="1">
    <source>
        <dbReference type="SAM" id="Coils"/>
    </source>
</evidence>
<proteinExistence type="predicted"/>
<name>A0AAC9UIT4_9GAMM</name>
<keyword evidence="2" id="KW-0472">Membrane</keyword>
<evidence type="ECO:0000313" key="4">
    <source>
        <dbReference type="Proteomes" id="UP000198329"/>
    </source>
</evidence>
<evidence type="ECO:0008006" key="5">
    <source>
        <dbReference type="Google" id="ProtNLM"/>
    </source>
</evidence>
<keyword evidence="2" id="KW-1133">Transmembrane helix</keyword>
<accession>A0AAC9UIT4</accession>